<sequence>MSFSPELRLGDLTKFSSKYKGHLSINDGHVGTYMEEEHVFITTPNNTFIPHPPNIHKVCLYEDGRFGHHDPTHVPQFFNERFCHFPAIPHRPSVHDTSHPYYQWLDTIWYNVAQNDIVFSRGYVSHIGLLHASIHG</sequence>
<organism evidence="1 2">
    <name type="scientific">Armillaria tabescens</name>
    <name type="common">Ringless honey mushroom</name>
    <name type="synonym">Agaricus tabescens</name>
    <dbReference type="NCBI Taxonomy" id="1929756"/>
    <lineage>
        <taxon>Eukaryota</taxon>
        <taxon>Fungi</taxon>
        <taxon>Dikarya</taxon>
        <taxon>Basidiomycota</taxon>
        <taxon>Agaricomycotina</taxon>
        <taxon>Agaricomycetes</taxon>
        <taxon>Agaricomycetidae</taxon>
        <taxon>Agaricales</taxon>
        <taxon>Marasmiineae</taxon>
        <taxon>Physalacriaceae</taxon>
        <taxon>Desarmillaria</taxon>
    </lineage>
</organism>
<evidence type="ECO:0000313" key="2">
    <source>
        <dbReference type="Proteomes" id="UP001175211"/>
    </source>
</evidence>
<name>A0AA39NCG2_ARMTA</name>
<gene>
    <name evidence="1" type="ORF">EV420DRAFT_1639127</name>
</gene>
<comment type="caution">
    <text evidence="1">The sequence shown here is derived from an EMBL/GenBank/DDBJ whole genome shotgun (WGS) entry which is preliminary data.</text>
</comment>
<dbReference type="Proteomes" id="UP001175211">
    <property type="component" value="Unassembled WGS sequence"/>
</dbReference>
<dbReference type="GeneID" id="85360474"/>
<protein>
    <submittedName>
        <fullName evidence="1">Uncharacterized protein</fullName>
    </submittedName>
</protein>
<dbReference type="RefSeq" id="XP_060334507.1">
    <property type="nucleotide sequence ID" value="XM_060476926.1"/>
</dbReference>
<accession>A0AA39NCG2</accession>
<dbReference type="EMBL" id="JAUEPS010000008">
    <property type="protein sequence ID" value="KAK0463041.1"/>
    <property type="molecule type" value="Genomic_DNA"/>
</dbReference>
<reference evidence="1" key="1">
    <citation type="submission" date="2023-06" db="EMBL/GenBank/DDBJ databases">
        <authorList>
            <consortium name="Lawrence Berkeley National Laboratory"/>
            <person name="Ahrendt S."/>
            <person name="Sahu N."/>
            <person name="Indic B."/>
            <person name="Wong-Bajracharya J."/>
            <person name="Merenyi Z."/>
            <person name="Ke H.-M."/>
            <person name="Monk M."/>
            <person name="Kocsube S."/>
            <person name="Drula E."/>
            <person name="Lipzen A."/>
            <person name="Balint B."/>
            <person name="Henrissat B."/>
            <person name="Andreopoulos B."/>
            <person name="Martin F.M."/>
            <person name="Harder C.B."/>
            <person name="Rigling D."/>
            <person name="Ford K.L."/>
            <person name="Foster G.D."/>
            <person name="Pangilinan J."/>
            <person name="Papanicolaou A."/>
            <person name="Barry K."/>
            <person name="LaButti K."/>
            <person name="Viragh M."/>
            <person name="Koriabine M."/>
            <person name="Yan M."/>
            <person name="Riley R."/>
            <person name="Champramary S."/>
            <person name="Plett K.L."/>
            <person name="Tsai I.J."/>
            <person name="Slot J."/>
            <person name="Sipos G."/>
            <person name="Plett J."/>
            <person name="Nagy L.G."/>
            <person name="Grigoriev I.V."/>
        </authorList>
    </citation>
    <scope>NUCLEOTIDE SEQUENCE</scope>
    <source>
        <strain evidence="1">CCBAS 213</strain>
    </source>
</reference>
<proteinExistence type="predicted"/>
<keyword evidence="2" id="KW-1185">Reference proteome</keyword>
<dbReference type="AlphaFoldDB" id="A0AA39NCG2"/>
<evidence type="ECO:0000313" key="1">
    <source>
        <dbReference type="EMBL" id="KAK0463041.1"/>
    </source>
</evidence>